<feature type="transmembrane region" description="Helical" evidence="10">
    <location>
        <begin position="350"/>
        <end position="377"/>
    </location>
</feature>
<dbReference type="GO" id="GO:0022857">
    <property type="term" value="F:transmembrane transporter activity"/>
    <property type="evidence" value="ECO:0007669"/>
    <property type="project" value="InterPro"/>
</dbReference>
<keyword evidence="6 10" id="KW-0812">Transmembrane</keyword>
<feature type="transmembrane region" description="Helical" evidence="10">
    <location>
        <begin position="325"/>
        <end position="344"/>
    </location>
</feature>
<evidence type="ECO:0000313" key="13">
    <source>
        <dbReference type="Proteomes" id="UP001155483"/>
    </source>
</evidence>
<evidence type="ECO:0000256" key="10">
    <source>
        <dbReference type="SAM" id="Phobius"/>
    </source>
</evidence>
<dbReference type="PROSITE" id="PS50850">
    <property type="entry name" value="MFS"/>
    <property type="match status" value="1"/>
</dbReference>
<dbReference type="NCBIfam" id="TIGR00879">
    <property type="entry name" value="SP"/>
    <property type="match status" value="1"/>
</dbReference>
<dbReference type="EMBL" id="JAOTIF010000002">
    <property type="protein sequence ID" value="MCU7548700.1"/>
    <property type="molecule type" value="Genomic_DNA"/>
</dbReference>
<reference evidence="12" key="2">
    <citation type="submission" date="2023-04" db="EMBL/GenBank/DDBJ databases">
        <title>Paracnuella aquatica gen. nov., sp. nov., a member of the family Chitinophagaceae isolated from a hot spring.</title>
        <authorList>
            <person name="Wang C."/>
        </authorList>
    </citation>
    <scope>NUCLEOTIDE SEQUENCE</scope>
    <source>
        <strain evidence="12">LB-8</strain>
    </source>
</reference>
<keyword evidence="3 9" id="KW-0813">Transport</keyword>
<evidence type="ECO:0000256" key="7">
    <source>
        <dbReference type="ARBA" id="ARBA00022989"/>
    </source>
</evidence>
<dbReference type="PROSITE" id="PS00217">
    <property type="entry name" value="SUGAR_TRANSPORT_2"/>
    <property type="match status" value="1"/>
</dbReference>
<evidence type="ECO:0000256" key="1">
    <source>
        <dbReference type="ARBA" id="ARBA00004651"/>
    </source>
</evidence>
<dbReference type="Pfam" id="PF00083">
    <property type="entry name" value="Sugar_tr"/>
    <property type="match status" value="1"/>
</dbReference>
<comment type="similarity">
    <text evidence="2 9">Belongs to the major facilitator superfamily. Sugar transporter (TC 2.A.1.1) family.</text>
</comment>
<dbReference type="InterPro" id="IPR020846">
    <property type="entry name" value="MFS_dom"/>
</dbReference>
<keyword evidence="13" id="KW-1185">Reference proteome</keyword>
<evidence type="ECO:0000256" key="6">
    <source>
        <dbReference type="ARBA" id="ARBA00022692"/>
    </source>
</evidence>
<dbReference type="FunFam" id="1.20.1250.20:FF:000122">
    <property type="entry name" value="D-xylose transporter XylE"/>
    <property type="match status" value="1"/>
</dbReference>
<feature type="transmembrane region" description="Helical" evidence="10">
    <location>
        <begin position="61"/>
        <end position="82"/>
    </location>
</feature>
<feature type="transmembrane region" description="Helical" evidence="10">
    <location>
        <begin position="300"/>
        <end position="318"/>
    </location>
</feature>
<dbReference type="GO" id="GO:0005886">
    <property type="term" value="C:plasma membrane"/>
    <property type="evidence" value="ECO:0007669"/>
    <property type="project" value="UniProtKB-SubCell"/>
</dbReference>
<evidence type="ECO:0000256" key="4">
    <source>
        <dbReference type="ARBA" id="ARBA00022475"/>
    </source>
</evidence>
<dbReference type="InterPro" id="IPR005828">
    <property type="entry name" value="MFS_sugar_transport-like"/>
</dbReference>
<sequence length="459" mass="49857">MYVETNKTGGTALETSETPKATGYAVRASLIAALGGFLFGFETAVISGAEKTIQELWHLSSGWLGFTVASSLIGTVIGSIIAGIPAQRYGRKKVLTVIAFMYLLSAMGCAFTPVWSLFIMFRFIGGVAVGASSVVGPMYISEIAPAKIRGRLAGSFQVNIVTGILIAYLVNVLLRGVGDDAWRWMLGVMAVPALLFAILLRTIPESPRWLVLNNRDEEARAIFAKTGEHNALALIKEEHELSRHGTKESLFNGKYNKPILYAVLLAMFNQLSGINALIYYAPRIFEMAGFDKANAFQQSVYIGAANLLFTLIAMSVIDKFGRKKLLLIGAAGMIVFLALTAFAFNSPGGGGAAVIAYLIGFIAFFAFSQGAVIWVFISEIFPNSVRSQGGSLGSFTHWIMAALVSWTFPVIVEGSPKGGFYSFIFYSVMMLLSFIFIWRVMPETKGKSLEQIQKELGIQ</sequence>
<keyword evidence="5" id="KW-0762">Sugar transport</keyword>
<dbReference type="Proteomes" id="UP001155483">
    <property type="component" value="Unassembled WGS sequence"/>
</dbReference>
<keyword evidence="7 10" id="KW-1133">Transmembrane helix</keyword>
<evidence type="ECO:0000256" key="5">
    <source>
        <dbReference type="ARBA" id="ARBA00022597"/>
    </source>
</evidence>
<dbReference type="InterPro" id="IPR050814">
    <property type="entry name" value="Myo-inositol_Transporter"/>
</dbReference>
<evidence type="ECO:0000256" key="8">
    <source>
        <dbReference type="ARBA" id="ARBA00023136"/>
    </source>
</evidence>
<feature type="transmembrane region" description="Helical" evidence="10">
    <location>
        <begin position="389"/>
        <end position="408"/>
    </location>
</feature>
<organism evidence="12 13">
    <name type="scientific">Paraflavisolibacter caeni</name>
    <dbReference type="NCBI Taxonomy" id="2982496"/>
    <lineage>
        <taxon>Bacteria</taxon>
        <taxon>Pseudomonadati</taxon>
        <taxon>Bacteroidota</taxon>
        <taxon>Chitinophagia</taxon>
        <taxon>Chitinophagales</taxon>
        <taxon>Chitinophagaceae</taxon>
        <taxon>Paraflavisolibacter</taxon>
    </lineage>
</organism>
<dbReference type="PANTHER" id="PTHR48020:SF12">
    <property type="entry name" value="PROTON MYO-INOSITOL COTRANSPORTER"/>
    <property type="match status" value="1"/>
</dbReference>
<dbReference type="InterPro" id="IPR005829">
    <property type="entry name" value="Sugar_transporter_CS"/>
</dbReference>
<comment type="subcellular location">
    <subcellularLocation>
        <location evidence="1">Cell membrane</location>
        <topology evidence="1">Multi-pass membrane protein</topology>
    </subcellularLocation>
</comment>
<feature type="transmembrane region" description="Helical" evidence="10">
    <location>
        <begin position="420"/>
        <end position="438"/>
    </location>
</feature>
<name>A0A9X2XTT3_9BACT</name>
<feature type="transmembrane region" description="Helical" evidence="10">
    <location>
        <begin position="152"/>
        <end position="170"/>
    </location>
</feature>
<dbReference type="RefSeq" id="WP_279296144.1">
    <property type="nucleotide sequence ID" value="NZ_JAOTIF010000002.1"/>
</dbReference>
<gene>
    <name evidence="12" type="ORF">OCK74_06200</name>
</gene>
<keyword evidence="8 10" id="KW-0472">Membrane</keyword>
<feature type="transmembrane region" description="Helical" evidence="10">
    <location>
        <begin position="94"/>
        <end position="113"/>
    </location>
</feature>
<protein>
    <submittedName>
        <fullName evidence="12">Sugar porter family MFS transporter</fullName>
    </submittedName>
</protein>
<feature type="transmembrane region" description="Helical" evidence="10">
    <location>
        <begin position="21"/>
        <end position="41"/>
    </location>
</feature>
<dbReference type="SUPFAM" id="SSF103473">
    <property type="entry name" value="MFS general substrate transporter"/>
    <property type="match status" value="1"/>
</dbReference>
<dbReference type="PANTHER" id="PTHR48020">
    <property type="entry name" value="PROTON MYO-INOSITOL COTRANSPORTER"/>
    <property type="match status" value="1"/>
</dbReference>
<dbReference type="InterPro" id="IPR036259">
    <property type="entry name" value="MFS_trans_sf"/>
</dbReference>
<feature type="transmembrane region" description="Helical" evidence="10">
    <location>
        <begin position="119"/>
        <end position="140"/>
    </location>
</feature>
<evidence type="ECO:0000313" key="12">
    <source>
        <dbReference type="EMBL" id="MCU7548700.1"/>
    </source>
</evidence>
<comment type="caution">
    <text evidence="12">The sequence shown here is derived from an EMBL/GenBank/DDBJ whole genome shotgun (WGS) entry which is preliminary data.</text>
</comment>
<feature type="domain" description="Major facilitator superfamily (MFS) profile" evidence="11">
    <location>
        <begin position="28"/>
        <end position="445"/>
    </location>
</feature>
<dbReference type="PRINTS" id="PR00171">
    <property type="entry name" value="SUGRTRNSPORT"/>
</dbReference>
<evidence type="ECO:0000259" key="11">
    <source>
        <dbReference type="PROSITE" id="PS50850"/>
    </source>
</evidence>
<dbReference type="AlphaFoldDB" id="A0A9X2XTT3"/>
<feature type="transmembrane region" description="Helical" evidence="10">
    <location>
        <begin position="259"/>
        <end position="280"/>
    </location>
</feature>
<evidence type="ECO:0000256" key="9">
    <source>
        <dbReference type="RuleBase" id="RU003346"/>
    </source>
</evidence>
<evidence type="ECO:0000256" key="2">
    <source>
        <dbReference type="ARBA" id="ARBA00010992"/>
    </source>
</evidence>
<dbReference type="Gene3D" id="1.20.1250.20">
    <property type="entry name" value="MFS general substrate transporter like domains"/>
    <property type="match status" value="1"/>
</dbReference>
<feature type="transmembrane region" description="Helical" evidence="10">
    <location>
        <begin position="182"/>
        <end position="200"/>
    </location>
</feature>
<dbReference type="InterPro" id="IPR003663">
    <property type="entry name" value="Sugar/inositol_transpt"/>
</dbReference>
<reference evidence="12" key="1">
    <citation type="submission" date="2022-09" db="EMBL/GenBank/DDBJ databases">
        <authorList>
            <person name="Yuan C."/>
            <person name="Ke Z."/>
        </authorList>
    </citation>
    <scope>NUCLEOTIDE SEQUENCE</scope>
    <source>
        <strain evidence="12">LB-8</strain>
    </source>
</reference>
<proteinExistence type="inferred from homology"/>
<keyword evidence="4" id="KW-1003">Cell membrane</keyword>
<accession>A0A9X2XTT3</accession>
<evidence type="ECO:0000256" key="3">
    <source>
        <dbReference type="ARBA" id="ARBA00022448"/>
    </source>
</evidence>